<gene>
    <name evidence="1" type="ORF">PHYSODRAFT_323187</name>
</gene>
<dbReference type="AlphaFoldDB" id="G4YHX2"/>
<dbReference type="RefSeq" id="XP_009516974.1">
    <property type="nucleotide sequence ID" value="XM_009518679.1"/>
</dbReference>
<accession>G4YHX2</accession>
<name>G4YHX2_PHYSP</name>
<proteinExistence type="predicted"/>
<dbReference type="EMBL" id="JH159151">
    <property type="protein sequence ID" value="EGZ29699.1"/>
    <property type="molecule type" value="Genomic_DNA"/>
</dbReference>
<dbReference type="Proteomes" id="UP000002640">
    <property type="component" value="Unassembled WGS sequence"/>
</dbReference>
<sequence>MAEDDHDERHCDLQLPGPSDLVYPLGLPGNASMLDLHDHPCHRELKLYDHRELKLYDHRELKLYDHRELKLYGHRELKQHDQRDWFVSSTTYWLHDAQR</sequence>
<protein>
    <submittedName>
        <fullName evidence="1">Uncharacterized protein</fullName>
    </submittedName>
</protein>
<dbReference type="InParanoid" id="G4YHX2"/>
<evidence type="ECO:0000313" key="1">
    <source>
        <dbReference type="EMBL" id="EGZ29699.1"/>
    </source>
</evidence>
<evidence type="ECO:0000313" key="2">
    <source>
        <dbReference type="Proteomes" id="UP000002640"/>
    </source>
</evidence>
<dbReference type="KEGG" id="psoj:PHYSODRAFT_323187"/>
<organism evidence="1 2">
    <name type="scientific">Phytophthora sojae (strain P6497)</name>
    <name type="common">Soybean stem and root rot agent</name>
    <name type="synonym">Phytophthora megasperma f. sp. glycines</name>
    <dbReference type="NCBI Taxonomy" id="1094619"/>
    <lineage>
        <taxon>Eukaryota</taxon>
        <taxon>Sar</taxon>
        <taxon>Stramenopiles</taxon>
        <taxon>Oomycota</taxon>
        <taxon>Peronosporomycetes</taxon>
        <taxon>Peronosporales</taxon>
        <taxon>Peronosporaceae</taxon>
        <taxon>Phytophthora</taxon>
    </lineage>
</organism>
<keyword evidence="2" id="KW-1185">Reference proteome</keyword>
<dbReference type="GeneID" id="20644918"/>
<reference evidence="1 2" key="1">
    <citation type="journal article" date="2006" name="Science">
        <title>Phytophthora genome sequences uncover evolutionary origins and mechanisms of pathogenesis.</title>
        <authorList>
            <person name="Tyler B.M."/>
            <person name="Tripathy S."/>
            <person name="Zhang X."/>
            <person name="Dehal P."/>
            <person name="Jiang R.H."/>
            <person name="Aerts A."/>
            <person name="Arredondo F.D."/>
            <person name="Baxter L."/>
            <person name="Bensasson D."/>
            <person name="Beynon J.L."/>
            <person name="Chapman J."/>
            <person name="Damasceno C.M."/>
            <person name="Dorrance A.E."/>
            <person name="Dou D."/>
            <person name="Dickerman A.W."/>
            <person name="Dubchak I.L."/>
            <person name="Garbelotto M."/>
            <person name="Gijzen M."/>
            <person name="Gordon S.G."/>
            <person name="Govers F."/>
            <person name="Grunwald N.J."/>
            <person name="Huang W."/>
            <person name="Ivors K.L."/>
            <person name="Jones R.W."/>
            <person name="Kamoun S."/>
            <person name="Krampis K."/>
            <person name="Lamour K.H."/>
            <person name="Lee M.K."/>
            <person name="McDonald W.H."/>
            <person name="Medina M."/>
            <person name="Meijer H.J."/>
            <person name="Nordberg E.K."/>
            <person name="Maclean D.J."/>
            <person name="Ospina-Giraldo M.D."/>
            <person name="Morris P.F."/>
            <person name="Phuntumart V."/>
            <person name="Putnam N.H."/>
            <person name="Rash S."/>
            <person name="Rose J.K."/>
            <person name="Sakihama Y."/>
            <person name="Salamov A.A."/>
            <person name="Savidor A."/>
            <person name="Scheuring C.F."/>
            <person name="Smith B.M."/>
            <person name="Sobral B.W."/>
            <person name="Terry A."/>
            <person name="Torto-Alalibo T.A."/>
            <person name="Win J."/>
            <person name="Xu Z."/>
            <person name="Zhang H."/>
            <person name="Grigoriev I.V."/>
            <person name="Rokhsar D.S."/>
            <person name="Boore J.L."/>
        </authorList>
    </citation>
    <scope>NUCLEOTIDE SEQUENCE [LARGE SCALE GENOMIC DNA]</scope>
    <source>
        <strain evidence="1 2">P6497</strain>
    </source>
</reference>